<feature type="compositionally biased region" description="Polar residues" evidence="1">
    <location>
        <begin position="595"/>
        <end position="606"/>
    </location>
</feature>
<feature type="region of interest" description="Disordered" evidence="1">
    <location>
        <begin position="78"/>
        <end position="121"/>
    </location>
</feature>
<name>A0ABR1QGX6_9PEZI</name>
<dbReference type="Proteomes" id="UP001391051">
    <property type="component" value="Unassembled WGS sequence"/>
</dbReference>
<dbReference type="EMBL" id="JAQQWE010000004">
    <property type="protein sequence ID" value="KAK7955859.1"/>
    <property type="molecule type" value="Genomic_DNA"/>
</dbReference>
<gene>
    <name evidence="3" type="ORF">PG986_005081</name>
</gene>
<accession>A0ABR1QGX6</accession>
<evidence type="ECO:0000313" key="4">
    <source>
        <dbReference type="Proteomes" id="UP001391051"/>
    </source>
</evidence>
<evidence type="ECO:0000313" key="3">
    <source>
        <dbReference type="EMBL" id="KAK7955859.1"/>
    </source>
</evidence>
<feature type="region of interest" description="Disordered" evidence="1">
    <location>
        <begin position="582"/>
        <end position="630"/>
    </location>
</feature>
<dbReference type="RefSeq" id="XP_066701165.1">
    <property type="nucleotide sequence ID" value="XM_066841303.1"/>
</dbReference>
<protein>
    <recommendedName>
        <fullName evidence="2">Clr5 domain-containing protein</fullName>
    </recommendedName>
</protein>
<sequence>MSDISIIQYAKEPVRLHSARIPRALWEEKKPQIAKLYESLTLDGVIEQMAETGFTASRRQYVYQLELWGITKYKVHEGKTSESDDAPVSKRKHPVEGVAHGDDQQRGTSSPSSIMPSTKRPRVTVEWGIGPDEELVETPATDSLERPVATTGDDKPAKCHKSSYSASHPGYLTTFFHKDPATEFWEFMNSSKPRWSVGRENDKMAREASWLAKTARSEPPGKRPWTRSELIDIRLYLQDIGEYLCGNKRGGEAFEFYALALEELADYPRGVDKMTLLSCVRSVRSPMDCQWVASFLQSYEMDPEASSDSWDVFILVNLVLALKLSAYMMDVEAKQHATKALRLREETCLLRANSSKTRWGILNSVQDFYFSEIQREHDLVDETYWEGKENPWRQVTWTYSRLASDLDVLRSELLSLSKIIMECVQGPPRSWVIGEDNKQAAGLFPYSTIFFQVLWCTRFDESQRPLSILAENVVNARRGLSTPLPDFVGTCCGMLAHRVIGHLQAKGTCNVPTWRRSLQNIDLVSIVSRMEASELHSDFVKCYYGRDAGCRAVRMADWSYLRDHDYYNLPSELINEISAEEPMSLSDEDPGEEFNNISASSTSSVEPAQKEYTDDDTHSSTPMAVPSSFQPCSIPRGSVENYYLDPTLGSPCHSSLASYGRMIEARAAMARGRKQAKKNSPAKGMGTGEACHRRCLRWRS</sequence>
<proteinExistence type="predicted"/>
<comment type="caution">
    <text evidence="3">The sequence shown here is derived from an EMBL/GenBank/DDBJ whole genome shotgun (WGS) entry which is preliminary data.</text>
</comment>
<keyword evidence="4" id="KW-1185">Reference proteome</keyword>
<feature type="domain" description="Clr5" evidence="2">
    <location>
        <begin position="25"/>
        <end position="72"/>
    </location>
</feature>
<evidence type="ECO:0000256" key="1">
    <source>
        <dbReference type="SAM" id="MobiDB-lite"/>
    </source>
</evidence>
<dbReference type="Pfam" id="PF14420">
    <property type="entry name" value="Clr5"/>
    <property type="match status" value="1"/>
</dbReference>
<feature type="compositionally biased region" description="Polar residues" evidence="1">
    <location>
        <begin position="619"/>
        <end position="630"/>
    </location>
</feature>
<feature type="compositionally biased region" description="Basic and acidic residues" evidence="1">
    <location>
        <begin position="608"/>
        <end position="618"/>
    </location>
</feature>
<reference evidence="3 4" key="1">
    <citation type="submission" date="2023-01" db="EMBL/GenBank/DDBJ databases">
        <title>Analysis of 21 Apiospora genomes using comparative genomics revels a genus with tremendous synthesis potential of carbohydrate active enzymes and secondary metabolites.</title>
        <authorList>
            <person name="Sorensen T."/>
        </authorList>
    </citation>
    <scope>NUCLEOTIDE SEQUENCE [LARGE SCALE GENOMIC DNA]</scope>
    <source>
        <strain evidence="3 4">CBS 24483</strain>
    </source>
</reference>
<evidence type="ECO:0000259" key="2">
    <source>
        <dbReference type="Pfam" id="PF14420"/>
    </source>
</evidence>
<feature type="region of interest" description="Disordered" evidence="1">
    <location>
        <begin position="140"/>
        <end position="163"/>
    </location>
</feature>
<organism evidence="3 4">
    <name type="scientific">Apiospora aurea</name>
    <dbReference type="NCBI Taxonomy" id="335848"/>
    <lineage>
        <taxon>Eukaryota</taxon>
        <taxon>Fungi</taxon>
        <taxon>Dikarya</taxon>
        <taxon>Ascomycota</taxon>
        <taxon>Pezizomycotina</taxon>
        <taxon>Sordariomycetes</taxon>
        <taxon>Xylariomycetidae</taxon>
        <taxon>Amphisphaeriales</taxon>
        <taxon>Apiosporaceae</taxon>
        <taxon>Apiospora</taxon>
    </lineage>
</organism>
<dbReference type="GeneID" id="92074365"/>
<dbReference type="InterPro" id="IPR025676">
    <property type="entry name" value="Clr5_dom"/>
</dbReference>
<feature type="compositionally biased region" description="Polar residues" evidence="1">
    <location>
        <begin position="106"/>
        <end position="116"/>
    </location>
</feature>